<dbReference type="FunFam" id="2.40.50.100:FF:000010">
    <property type="entry name" value="Acetyltransferase component of pyruvate dehydrogenase complex"/>
    <property type="match status" value="1"/>
</dbReference>
<comment type="similarity">
    <text evidence="1">Belongs to the 2-oxoacid dehydrogenase family.</text>
</comment>
<dbReference type="GO" id="GO:0006086">
    <property type="term" value="P:pyruvate decarboxylation to acetyl-CoA"/>
    <property type="evidence" value="ECO:0007669"/>
    <property type="project" value="InterPro"/>
</dbReference>
<dbReference type="EC" id="2.3.1.12" evidence="7"/>
<dbReference type="PROSITE" id="PS50968">
    <property type="entry name" value="BIOTINYL_LIPOYL"/>
    <property type="match status" value="1"/>
</dbReference>
<dbReference type="InterPro" id="IPR004167">
    <property type="entry name" value="PSBD"/>
</dbReference>
<evidence type="ECO:0000313" key="8">
    <source>
        <dbReference type="Proteomes" id="UP001150538"/>
    </source>
</evidence>
<dbReference type="PANTHER" id="PTHR23151">
    <property type="entry name" value="DIHYDROLIPOAMIDE ACETYL/SUCCINYL-TRANSFERASE-RELATED"/>
    <property type="match status" value="1"/>
</dbReference>
<evidence type="ECO:0000256" key="4">
    <source>
        <dbReference type="SAM" id="MobiDB-lite"/>
    </source>
</evidence>
<dbReference type="AlphaFoldDB" id="A0A9W8DLD4"/>
<dbReference type="CDD" id="cd06849">
    <property type="entry name" value="lipoyl_domain"/>
    <property type="match status" value="1"/>
</dbReference>
<dbReference type="PROSITE" id="PS51826">
    <property type="entry name" value="PSBD"/>
    <property type="match status" value="1"/>
</dbReference>
<dbReference type="Pfam" id="PF00364">
    <property type="entry name" value="Biotin_lipoyl"/>
    <property type="match status" value="1"/>
</dbReference>
<keyword evidence="3" id="KW-0809">Transit peptide</keyword>
<dbReference type="Gene3D" id="4.10.320.10">
    <property type="entry name" value="E3-binding domain"/>
    <property type="match status" value="1"/>
</dbReference>
<dbReference type="GO" id="GO:0045254">
    <property type="term" value="C:pyruvate dehydrogenase complex"/>
    <property type="evidence" value="ECO:0007669"/>
    <property type="project" value="InterPro"/>
</dbReference>
<dbReference type="Proteomes" id="UP001150538">
    <property type="component" value="Unassembled WGS sequence"/>
</dbReference>
<evidence type="ECO:0000256" key="2">
    <source>
        <dbReference type="ARBA" id="ARBA00022823"/>
    </source>
</evidence>
<sequence length="444" mass="46112">MYTRFLSLGKSRLSPMLRSRFHTCSKRAEATNFLMPALSPTMTEGGIATWLKKEGESFSAGDLILQIETDKAQMDVEAQDDGIMEGAQNIAVGTPIAILAEEGDDISNLEIPDATPPQANGDKPVEAAKEEAKETSSSPSTASSGAQGKGNSGKFSPAAEYAIHANKISNASEIPATGPKGYVLKGDVIAFIKAGKAETKKQETQEAPKAAAKIEAAPKPKETPKSAQAAPYGGADYLVQALESSVLRQLAKQDLEKKGITATIIANGIQDLKKKLGSQLNILALASKAAAIAHSLQPLFDKSSTIGIATTGGKGSLRTIPADQISQMGVEELAKAISSKATSADAGEPGVIISSSEVYQSAGDLPKASVLLIGSVYQKVEKASAESILDGALDELIGGPSAQPKQEVKQSAVLDLTLISSSPQAGKFLSKVKSLLENPSTIGL</sequence>
<dbReference type="SUPFAM" id="SSF47005">
    <property type="entry name" value="Peripheral subunit-binding domain of 2-oxo acid dehydrogenase complex"/>
    <property type="match status" value="1"/>
</dbReference>
<dbReference type="GO" id="GO:0004742">
    <property type="term" value="F:dihydrolipoyllysine-residue acetyltransferase activity"/>
    <property type="evidence" value="ECO:0007669"/>
    <property type="project" value="UniProtKB-EC"/>
</dbReference>
<organism evidence="7 8">
    <name type="scientific">Mycoemilia scoparia</name>
    <dbReference type="NCBI Taxonomy" id="417184"/>
    <lineage>
        <taxon>Eukaryota</taxon>
        <taxon>Fungi</taxon>
        <taxon>Fungi incertae sedis</taxon>
        <taxon>Zoopagomycota</taxon>
        <taxon>Kickxellomycotina</taxon>
        <taxon>Kickxellomycetes</taxon>
        <taxon>Kickxellales</taxon>
        <taxon>Kickxellaceae</taxon>
        <taxon>Mycoemilia</taxon>
    </lineage>
</organism>
<name>A0A9W8DLD4_9FUNG</name>
<feature type="region of interest" description="Disordered" evidence="4">
    <location>
        <begin position="197"/>
        <end position="229"/>
    </location>
</feature>
<feature type="compositionally biased region" description="Low complexity" evidence="4">
    <location>
        <begin position="135"/>
        <end position="144"/>
    </location>
</feature>
<keyword evidence="7" id="KW-0808">Transferase</keyword>
<keyword evidence="2" id="KW-0450">Lipoyl</keyword>
<evidence type="ECO:0000256" key="1">
    <source>
        <dbReference type="ARBA" id="ARBA00007317"/>
    </source>
</evidence>
<dbReference type="InterPro" id="IPR045257">
    <property type="entry name" value="E2/Pdx1"/>
</dbReference>
<dbReference type="PROSITE" id="PS00189">
    <property type="entry name" value="LIPOYL"/>
    <property type="match status" value="1"/>
</dbReference>
<dbReference type="EMBL" id="JANBPU010000165">
    <property type="protein sequence ID" value="KAJ1915049.1"/>
    <property type="molecule type" value="Genomic_DNA"/>
</dbReference>
<dbReference type="InterPro" id="IPR003016">
    <property type="entry name" value="2-oxoA_DH_lipoyl-BS"/>
</dbReference>
<gene>
    <name evidence="7" type="primary">PDX1</name>
    <name evidence="7" type="ORF">H4219_004518</name>
</gene>
<dbReference type="InterPro" id="IPR000089">
    <property type="entry name" value="Biotin_lipoyl"/>
</dbReference>
<evidence type="ECO:0000313" key="7">
    <source>
        <dbReference type="EMBL" id="KAJ1915049.1"/>
    </source>
</evidence>
<feature type="region of interest" description="Disordered" evidence="4">
    <location>
        <begin position="108"/>
        <end position="154"/>
    </location>
</feature>
<comment type="caution">
    <text evidence="7">The sequence shown here is derived from an EMBL/GenBank/DDBJ whole genome shotgun (WGS) entry which is preliminary data.</text>
</comment>
<dbReference type="InterPro" id="IPR036625">
    <property type="entry name" value="E3-bd_dom_sf"/>
</dbReference>
<evidence type="ECO:0000259" key="6">
    <source>
        <dbReference type="PROSITE" id="PS51826"/>
    </source>
</evidence>
<dbReference type="OrthoDB" id="537444at2759"/>
<feature type="compositionally biased region" description="Basic and acidic residues" evidence="4">
    <location>
        <begin position="123"/>
        <end position="134"/>
    </location>
</feature>
<keyword evidence="8" id="KW-1185">Reference proteome</keyword>
<reference evidence="7" key="1">
    <citation type="submission" date="2022-07" db="EMBL/GenBank/DDBJ databases">
        <title>Phylogenomic reconstructions and comparative analyses of Kickxellomycotina fungi.</title>
        <authorList>
            <person name="Reynolds N.K."/>
            <person name="Stajich J.E."/>
            <person name="Barry K."/>
            <person name="Grigoriev I.V."/>
            <person name="Crous P."/>
            <person name="Smith M.E."/>
        </authorList>
    </citation>
    <scope>NUCLEOTIDE SEQUENCE</scope>
    <source>
        <strain evidence="7">NBRC 100468</strain>
    </source>
</reference>
<proteinExistence type="inferred from homology"/>
<feature type="domain" description="Lipoyl-binding" evidence="5">
    <location>
        <begin position="30"/>
        <end position="110"/>
    </location>
</feature>
<protein>
    <submittedName>
        <fullName evidence="7">Pyridoxine biosynthesis protein</fullName>
        <ecNumber evidence="7">2.3.1.12</ecNumber>
    </submittedName>
</protein>
<evidence type="ECO:0000256" key="3">
    <source>
        <dbReference type="ARBA" id="ARBA00022946"/>
    </source>
</evidence>
<dbReference type="SUPFAM" id="SSF51230">
    <property type="entry name" value="Single hybrid motif"/>
    <property type="match status" value="1"/>
</dbReference>
<feature type="compositionally biased region" description="Basic and acidic residues" evidence="4">
    <location>
        <begin position="197"/>
        <end position="206"/>
    </location>
</feature>
<dbReference type="Gene3D" id="2.40.50.100">
    <property type="match status" value="1"/>
</dbReference>
<dbReference type="InterPro" id="IPR011053">
    <property type="entry name" value="Single_hybrid_motif"/>
</dbReference>
<keyword evidence="7" id="KW-0012">Acyltransferase</keyword>
<accession>A0A9W8DLD4</accession>
<feature type="domain" description="Peripheral subunit-binding (PSBD)" evidence="6">
    <location>
        <begin position="154"/>
        <end position="192"/>
    </location>
</feature>
<dbReference type="PANTHER" id="PTHR23151:SF82">
    <property type="entry name" value="PYRUVATE DEHYDROGENASE COMPLEX PROTEIN X COMPONENT, MITOCHONDRIAL"/>
    <property type="match status" value="1"/>
</dbReference>
<evidence type="ECO:0000259" key="5">
    <source>
        <dbReference type="PROSITE" id="PS50968"/>
    </source>
</evidence>